<dbReference type="InterPro" id="IPR012422">
    <property type="entry name" value="Cyt_c_oxidase_su4_bac-aa3"/>
</dbReference>
<accession>A0A7M3T654</accession>
<dbReference type="AlphaFoldDB" id="A0A7M3T654"/>
<dbReference type="EMBL" id="CP049056">
    <property type="protein sequence ID" value="QIE57485.1"/>
    <property type="molecule type" value="Genomic_DNA"/>
</dbReference>
<feature type="transmembrane region" description="Helical" evidence="1">
    <location>
        <begin position="21"/>
        <end position="43"/>
    </location>
</feature>
<name>A0A7M3T654_9RHOB</name>
<sequence>MSDYVPGEMDISQQKRAFAGFIRVGIWLAVATAVTLIFLAIFAT</sequence>
<evidence type="ECO:0000256" key="1">
    <source>
        <dbReference type="SAM" id="Phobius"/>
    </source>
</evidence>
<dbReference type="SUPFAM" id="SSF81469">
    <property type="entry name" value="Bacterial aa3 type cytochrome c oxidase subunit IV"/>
    <property type="match status" value="1"/>
</dbReference>
<evidence type="ECO:0000259" key="2">
    <source>
        <dbReference type="Pfam" id="PF07835"/>
    </source>
</evidence>
<gene>
    <name evidence="3" type="ORF">G5B40_19775</name>
</gene>
<protein>
    <submittedName>
        <fullName evidence="3">Aa3-type cytochrome c oxidase subunit IV</fullName>
    </submittedName>
</protein>
<keyword evidence="1" id="KW-0812">Transmembrane</keyword>
<dbReference type="RefSeq" id="WP_165102501.1">
    <property type="nucleotide sequence ID" value="NZ_CP049056.1"/>
</dbReference>
<feature type="domain" description="Cytochrome c oxidase subunit IV bacterial aa3 type" evidence="2">
    <location>
        <begin position="7"/>
        <end position="42"/>
    </location>
</feature>
<keyword evidence="4" id="KW-1185">Reference proteome</keyword>
<dbReference type="KEGG" id="hdh:G5B40_19775"/>
<dbReference type="Pfam" id="PF07835">
    <property type="entry name" value="COX4_pro_2"/>
    <property type="match status" value="1"/>
</dbReference>
<evidence type="ECO:0000313" key="4">
    <source>
        <dbReference type="Proteomes" id="UP000503336"/>
    </source>
</evidence>
<keyword evidence="1" id="KW-0472">Membrane</keyword>
<proteinExistence type="predicted"/>
<organism evidence="3 4">
    <name type="scientific">Pikeienuella piscinae</name>
    <dbReference type="NCBI Taxonomy" id="2748098"/>
    <lineage>
        <taxon>Bacteria</taxon>
        <taxon>Pseudomonadati</taxon>
        <taxon>Pseudomonadota</taxon>
        <taxon>Alphaproteobacteria</taxon>
        <taxon>Rhodobacterales</taxon>
        <taxon>Paracoccaceae</taxon>
        <taxon>Pikeienuella</taxon>
    </lineage>
</organism>
<dbReference type="InterPro" id="IPR036596">
    <property type="entry name" value="Cyt-C_aa3_sf"/>
</dbReference>
<dbReference type="Proteomes" id="UP000503336">
    <property type="component" value="Chromosome"/>
</dbReference>
<dbReference type="Gene3D" id="1.20.5.160">
    <property type="entry name" value="Bacterial aa3 type cytochrome c oxidase subunit IV"/>
    <property type="match status" value="1"/>
</dbReference>
<reference evidence="3 4" key="1">
    <citation type="submission" date="2020-02" db="EMBL/GenBank/DDBJ databases">
        <title>complete genome sequence of Rhodobacteraceae bacterium.</title>
        <authorList>
            <person name="Park J."/>
            <person name="Kim Y.-S."/>
            <person name="Kim K.-H."/>
        </authorList>
    </citation>
    <scope>NUCLEOTIDE SEQUENCE [LARGE SCALE GENOMIC DNA]</scope>
    <source>
        <strain evidence="3 4">RR4-56</strain>
    </source>
</reference>
<evidence type="ECO:0000313" key="3">
    <source>
        <dbReference type="EMBL" id="QIE57485.1"/>
    </source>
</evidence>
<keyword evidence="1" id="KW-1133">Transmembrane helix</keyword>